<evidence type="ECO:0000313" key="1">
    <source>
        <dbReference type="EMBL" id="KZP02972.1"/>
    </source>
</evidence>
<dbReference type="EMBL" id="KV418211">
    <property type="protein sequence ID" value="KZP02972.1"/>
    <property type="molecule type" value="Genomic_DNA"/>
</dbReference>
<keyword evidence="2" id="KW-1185">Reference proteome</keyword>
<protein>
    <submittedName>
        <fullName evidence="1">Uncharacterized protein</fullName>
    </submittedName>
</protein>
<sequence>MVALQSTIISLTLLKYWQTTHQVRRNIAILSRLMRDGTWAFVVIVTRPIIHQSSVPNNDYGLCLEGRRLIVNLHELGRGDILDTESIPLEDITRPEPLYVMDSRDESGSPTHHWWIGGA</sequence>
<dbReference type="OrthoDB" id="2637653at2759"/>
<name>A0A167TIF0_9AGAM</name>
<accession>A0A167TIF0</accession>
<dbReference type="Proteomes" id="UP000076532">
    <property type="component" value="Unassembled WGS sequence"/>
</dbReference>
<dbReference type="AlphaFoldDB" id="A0A167TIF0"/>
<reference evidence="1 2" key="1">
    <citation type="journal article" date="2016" name="Mol. Biol. Evol.">
        <title>Comparative Genomics of Early-Diverging Mushroom-Forming Fungi Provides Insights into the Origins of Lignocellulose Decay Capabilities.</title>
        <authorList>
            <person name="Nagy L.G."/>
            <person name="Riley R."/>
            <person name="Tritt A."/>
            <person name="Adam C."/>
            <person name="Daum C."/>
            <person name="Floudas D."/>
            <person name="Sun H."/>
            <person name="Yadav J.S."/>
            <person name="Pangilinan J."/>
            <person name="Larsson K.H."/>
            <person name="Matsuura K."/>
            <person name="Barry K."/>
            <person name="Labutti K."/>
            <person name="Kuo R."/>
            <person name="Ohm R.A."/>
            <person name="Bhattacharya S.S."/>
            <person name="Shirouzu T."/>
            <person name="Yoshinaga Y."/>
            <person name="Martin F.M."/>
            <person name="Grigoriev I.V."/>
            <person name="Hibbett D.S."/>
        </authorList>
    </citation>
    <scope>NUCLEOTIDE SEQUENCE [LARGE SCALE GENOMIC DNA]</scope>
    <source>
        <strain evidence="1 2">CBS 109695</strain>
    </source>
</reference>
<proteinExistence type="predicted"/>
<organism evidence="1 2">
    <name type="scientific">Athelia psychrophila</name>
    <dbReference type="NCBI Taxonomy" id="1759441"/>
    <lineage>
        <taxon>Eukaryota</taxon>
        <taxon>Fungi</taxon>
        <taxon>Dikarya</taxon>
        <taxon>Basidiomycota</taxon>
        <taxon>Agaricomycotina</taxon>
        <taxon>Agaricomycetes</taxon>
        <taxon>Agaricomycetidae</taxon>
        <taxon>Atheliales</taxon>
        <taxon>Atheliaceae</taxon>
        <taxon>Athelia</taxon>
    </lineage>
</organism>
<gene>
    <name evidence="1" type="ORF">FIBSPDRAFT_941737</name>
</gene>
<evidence type="ECO:0000313" key="2">
    <source>
        <dbReference type="Proteomes" id="UP000076532"/>
    </source>
</evidence>